<gene>
    <name evidence="2" type="ORF">SAMN04324258_3100</name>
</gene>
<evidence type="ECO:0000256" key="1">
    <source>
        <dbReference type="SAM" id="MobiDB-lite"/>
    </source>
</evidence>
<dbReference type="EMBL" id="FUZQ01000005">
    <property type="protein sequence ID" value="SKC72072.1"/>
    <property type="molecule type" value="Genomic_DNA"/>
</dbReference>
<sequence>DEPEQDDEPEQHATSGGGLDAQEAARRAVEHLEELSHHDPEGVVGIERDGNGWTVIVEVLEDAHVPSTSDVLAEYEVQLDADGGLIGVTRGRRYVRGRAET</sequence>
<dbReference type="AlphaFoldDB" id="A0A1T5L7S9"/>
<dbReference type="InterPro" id="IPR008634">
    <property type="entry name" value="Gas-vesicle_GvpO"/>
</dbReference>
<dbReference type="RefSeq" id="WP_079575352.1">
    <property type="nucleotide sequence ID" value="NZ_FUZQ01000005.1"/>
</dbReference>
<feature type="non-terminal residue" evidence="2">
    <location>
        <position position="1"/>
    </location>
</feature>
<reference evidence="2 3" key="1">
    <citation type="submission" date="2017-02" db="EMBL/GenBank/DDBJ databases">
        <authorList>
            <person name="Peterson S.W."/>
        </authorList>
    </citation>
    <scope>NUCLEOTIDE SEQUENCE [LARGE SCALE GENOMIC DNA]</scope>
    <source>
        <strain evidence="2 3">DSM 21481</strain>
    </source>
</reference>
<dbReference type="Proteomes" id="UP000189777">
    <property type="component" value="Unassembled WGS sequence"/>
</dbReference>
<dbReference type="OrthoDB" id="163447at2"/>
<dbReference type="GO" id="GO:0031412">
    <property type="term" value="P:gas vesicle organization"/>
    <property type="evidence" value="ECO:0007669"/>
    <property type="project" value="InterPro"/>
</dbReference>
<dbReference type="STRING" id="526729.SAMN04324258_3100"/>
<dbReference type="Pfam" id="PF05800">
    <property type="entry name" value="GvpO"/>
    <property type="match status" value="1"/>
</dbReference>
<evidence type="ECO:0000313" key="2">
    <source>
        <dbReference type="EMBL" id="SKC72072.1"/>
    </source>
</evidence>
<feature type="region of interest" description="Disordered" evidence="1">
    <location>
        <begin position="1"/>
        <end position="28"/>
    </location>
</feature>
<keyword evidence="3" id="KW-1185">Reference proteome</keyword>
<organism evidence="2 3">
    <name type="scientific">Krasilnikoviella flava</name>
    <dbReference type="NCBI Taxonomy" id="526729"/>
    <lineage>
        <taxon>Bacteria</taxon>
        <taxon>Bacillati</taxon>
        <taxon>Actinomycetota</taxon>
        <taxon>Actinomycetes</taxon>
        <taxon>Micrococcales</taxon>
        <taxon>Promicromonosporaceae</taxon>
        <taxon>Krasilnikoviella</taxon>
    </lineage>
</organism>
<protein>
    <submittedName>
        <fullName evidence="2">Gas vesicle synthesis protein GvpO</fullName>
    </submittedName>
</protein>
<name>A0A1T5L7S9_9MICO</name>
<accession>A0A1T5L7S9</accession>
<evidence type="ECO:0000313" key="3">
    <source>
        <dbReference type="Proteomes" id="UP000189777"/>
    </source>
</evidence>
<proteinExistence type="predicted"/>